<evidence type="ECO:0000313" key="7">
    <source>
        <dbReference type="EMBL" id="OXM87005.1"/>
    </source>
</evidence>
<evidence type="ECO:0000256" key="3">
    <source>
        <dbReference type="ARBA" id="ARBA00023136"/>
    </source>
</evidence>
<dbReference type="AlphaFoldDB" id="A0A229UV19"/>
<proteinExistence type="predicted"/>
<evidence type="ECO:0000256" key="2">
    <source>
        <dbReference type="ARBA" id="ARBA00022729"/>
    </source>
</evidence>
<keyword evidence="1" id="KW-1003">Cell membrane</keyword>
<keyword evidence="8" id="KW-1185">Reference proteome</keyword>
<keyword evidence="3" id="KW-0472">Membrane</keyword>
<reference evidence="7 8" key="1">
    <citation type="submission" date="2017-07" db="EMBL/GenBank/DDBJ databases">
        <title>Genome sequencing and assembly of Paenibacillus rigui.</title>
        <authorList>
            <person name="Mayilraj S."/>
        </authorList>
    </citation>
    <scope>NUCLEOTIDE SEQUENCE [LARGE SCALE GENOMIC DNA]</scope>
    <source>
        <strain evidence="7 8">JCM 16352</strain>
    </source>
</reference>
<evidence type="ECO:0000256" key="6">
    <source>
        <dbReference type="SAM" id="MobiDB-lite"/>
    </source>
</evidence>
<comment type="caution">
    <text evidence="7">The sequence shown here is derived from an EMBL/GenBank/DDBJ whole genome shotgun (WGS) entry which is preliminary data.</text>
</comment>
<gene>
    <name evidence="7" type="ORF">CF651_07335</name>
</gene>
<sequence>MSLTLATVGVLAGCTPSDKGASDKTNAGKSPASDKPITVRFLVQNDPGAPMKNDMPWVKEFTKHTGVQFDWIAGPENADQYKEKFNLTIASGDIPDLMEGPGDMLIKGGDAGTFLAIDKYLDKMPNLKKLLDENPAYARALKTDNGRIYFLPHFLAVKTNNAFLVRQDWLDKLGLKQPQTPDEMYNVLKAFKEKDPNGNGKADEVPFTTRNKKVGLGGFVEPFGVSLEEDFIVENGKVGFTYTNAKMKDALAYLNKLFKEKLIDGEYATNDQKIWDQRLATEVAGMTWDVFARQDYFNKSIQQANKNANISMMNPLKGADGKQYTKSQQLPVGATGIAISAKSKNIEQLIQWADWFYSPEGQLAFNFGIEGDTYTLVNSQPQYTDKIVKDPKLAPGSVIKALGRLHFVSKLDIRYENASQSPEVVKKRDEVAKFVTDRFPKEYLSYTPEEREVINSKYTEISTFKDEMFDKFVYGAESLDKFDEFAAKINKMGLADVVKVQQAAYDRYMKR</sequence>
<dbReference type="InterPro" id="IPR050490">
    <property type="entry name" value="Bact_solute-bd_prot1"/>
</dbReference>
<dbReference type="Gene3D" id="3.40.190.10">
    <property type="entry name" value="Periplasmic binding protein-like II"/>
    <property type="match status" value="2"/>
</dbReference>
<protein>
    <submittedName>
        <fullName evidence="7">ABC transporter substrate-binding protein</fullName>
    </submittedName>
</protein>
<name>A0A229UV19_9BACL</name>
<keyword evidence="5" id="KW-0449">Lipoprotein</keyword>
<dbReference type="PANTHER" id="PTHR43649">
    <property type="entry name" value="ARABINOSE-BINDING PROTEIN-RELATED"/>
    <property type="match status" value="1"/>
</dbReference>
<evidence type="ECO:0000256" key="4">
    <source>
        <dbReference type="ARBA" id="ARBA00023139"/>
    </source>
</evidence>
<dbReference type="Proteomes" id="UP000215509">
    <property type="component" value="Unassembled WGS sequence"/>
</dbReference>
<evidence type="ECO:0000313" key="8">
    <source>
        <dbReference type="Proteomes" id="UP000215509"/>
    </source>
</evidence>
<dbReference type="SUPFAM" id="SSF53850">
    <property type="entry name" value="Periplasmic binding protein-like II"/>
    <property type="match status" value="1"/>
</dbReference>
<keyword evidence="2" id="KW-0732">Signal</keyword>
<accession>A0A229UV19</accession>
<dbReference type="OrthoDB" id="9787283at2"/>
<evidence type="ECO:0000256" key="5">
    <source>
        <dbReference type="ARBA" id="ARBA00023288"/>
    </source>
</evidence>
<dbReference type="PANTHER" id="PTHR43649:SF33">
    <property type="entry name" value="POLYGALACTURONAN_RHAMNOGALACTURONAN-BINDING PROTEIN YTCQ"/>
    <property type="match status" value="1"/>
</dbReference>
<feature type="region of interest" description="Disordered" evidence="6">
    <location>
        <begin position="16"/>
        <end position="36"/>
    </location>
</feature>
<dbReference type="Pfam" id="PF01547">
    <property type="entry name" value="SBP_bac_1"/>
    <property type="match status" value="1"/>
</dbReference>
<evidence type="ECO:0000256" key="1">
    <source>
        <dbReference type="ARBA" id="ARBA00022475"/>
    </source>
</evidence>
<organism evidence="7 8">
    <name type="scientific">Paenibacillus rigui</name>
    <dbReference type="NCBI Taxonomy" id="554312"/>
    <lineage>
        <taxon>Bacteria</taxon>
        <taxon>Bacillati</taxon>
        <taxon>Bacillota</taxon>
        <taxon>Bacilli</taxon>
        <taxon>Bacillales</taxon>
        <taxon>Paenibacillaceae</taxon>
        <taxon>Paenibacillus</taxon>
    </lineage>
</organism>
<keyword evidence="4" id="KW-0564">Palmitate</keyword>
<dbReference type="InterPro" id="IPR006059">
    <property type="entry name" value="SBP"/>
</dbReference>
<dbReference type="EMBL" id="NMQW01000011">
    <property type="protein sequence ID" value="OXM87005.1"/>
    <property type="molecule type" value="Genomic_DNA"/>
</dbReference>